<accession>A0ABV6LU10</accession>
<feature type="domain" description="Peptidase G2 IMC autoproteolytic cleavage" evidence="1">
    <location>
        <begin position="2"/>
        <end position="61"/>
    </location>
</feature>
<gene>
    <name evidence="2" type="ORF">ACFFGV_20160</name>
</gene>
<keyword evidence="3" id="KW-1185">Reference proteome</keyword>
<proteinExistence type="predicted"/>
<protein>
    <submittedName>
        <fullName evidence="2">Peptidase G2 autoproteolytic cleavage domain-containing protein</fullName>
    </submittedName>
</protein>
<dbReference type="RefSeq" id="WP_377351746.1">
    <property type="nucleotide sequence ID" value="NZ_JBHLTP010000023.1"/>
</dbReference>
<comment type="caution">
    <text evidence="2">The sequence shown here is derived from an EMBL/GenBank/DDBJ whole genome shotgun (WGS) entry which is preliminary data.</text>
</comment>
<dbReference type="Gene3D" id="2.40.300.10">
    <property type="entry name" value="Head decoration protein D"/>
    <property type="match status" value="1"/>
</dbReference>
<evidence type="ECO:0000313" key="2">
    <source>
        <dbReference type="EMBL" id="MFC0525895.1"/>
    </source>
</evidence>
<dbReference type="Pfam" id="PF11962">
    <property type="entry name" value="Peptidase_G2"/>
    <property type="match status" value="1"/>
</dbReference>
<dbReference type="Proteomes" id="UP001589836">
    <property type="component" value="Unassembled WGS sequence"/>
</dbReference>
<reference evidence="2 3" key="1">
    <citation type="submission" date="2024-09" db="EMBL/GenBank/DDBJ databases">
        <authorList>
            <person name="Sun Q."/>
            <person name="Mori K."/>
        </authorList>
    </citation>
    <scope>NUCLEOTIDE SEQUENCE [LARGE SCALE GENOMIC DNA]</scope>
    <source>
        <strain evidence="2 3">NCAIM B.02529</strain>
    </source>
</reference>
<sequence length="81" mass="8904">MNSDWDPQKEYIPRTERSEWVAVGTIGQTLARDDGSCTVHGYCCPNTEGIATSSDKGYLVLKRTGENQILILLKNTSILSG</sequence>
<dbReference type="EMBL" id="JBHLTP010000023">
    <property type="protein sequence ID" value="MFC0525895.1"/>
    <property type="molecule type" value="Genomic_DNA"/>
</dbReference>
<evidence type="ECO:0000259" key="1">
    <source>
        <dbReference type="Pfam" id="PF11962"/>
    </source>
</evidence>
<organism evidence="2 3">
    <name type="scientific">Pontibacillus salicampi</name>
    <dbReference type="NCBI Taxonomy" id="1449801"/>
    <lineage>
        <taxon>Bacteria</taxon>
        <taxon>Bacillati</taxon>
        <taxon>Bacillota</taxon>
        <taxon>Bacilli</taxon>
        <taxon>Bacillales</taxon>
        <taxon>Bacillaceae</taxon>
        <taxon>Pontibacillus</taxon>
    </lineage>
</organism>
<name>A0ABV6LU10_9BACI</name>
<evidence type="ECO:0000313" key="3">
    <source>
        <dbReference type="Proteomes" id="UP001589836"/>
    </source>
</evidence>
<dbReference type="InterPro" id="IPR021865">
    <property type="entry name" value="Peptidase_G2"/>
</dbReference>